<dbReference type="EMBL" id="JAAMOW010000003">
    <property type="protein sequence ID" value="NGY04673.1"/>
    <property type="molecule type" value="Genomic_DNA"/>
</dbReference>
<protein>
    <submittedName>
        <fullName evidence="2">DUF2066 domain-containing protein</fullName>
    </submittedName>
</protein>
<dbReference type="InterPro" id="IPR018642">
    <property type="entry name" value="DUF2066"/>
</dbReference>
<dbReference type="RefSeq" id="WP_166254434.1">
    <property type="nucleotide sequence ID" value="NZ_JAAMOW010000003.1"/>
</dbReference>
<feature type="signal peptide" evidence="1">
    <location>
        <begin position="1"/>
        <end position="21"/>
    </location>
</feature>
<reference evidence="2 3" key="1">
    <citation type="journal article" date="2014" name="Int. J. Syst. Evol. Microbiol.">
        <title>Solimonas terrae sp. nov., isolated from soil.</title>
        <authorList>
            <person name="Kim S.J."/>
            <person name="Moon J.Y."/>
            <person name="Weon H.Y."/>
            <person name="Ahn J.H."/>
            <person name="Chen W.M."/>
            <person name="Kwon S.W."/>
        </authorList>
    </citation>
    <scope>NUCLEOTIDE SEQUENCE [LARGE SCALE GENOMIC DNA]</scope>
    <source>
        <strain evidence="2 3">KIS83-12</strain>
    </source>
</reference>
<evidence type="ECO:0000313" key="2">
    <source>
        <dbReference type="EMBL" id="NGY04673.1"/>
    </source>
</evidence>
<comment type="caution">
    <text evidence="2">The sequence shown here is derived from an EMBL/GenBank/DDBJ whole genome shotgun (WGS) entry which is preliminary data.</text>
</comment>
<gene>
    <name evidence="2" type="ORF">G7Y85_07850</name>
</gene>
<name>A0A6M2BRE2_9GAMM</name>
<organism evidence="2 3">
    <name type="scientific">Solimonas terrae</name>
    <dbReference type="NCBI Taxonomy" id="1396819"/>
    <lineage>
        <taxon>Bacteria</taxon>
        <taxon>Pseudomonadati</taxon>
        <taxon>Pseudomonadota</taxon>
        <taxon>Gammaproteobacteria</taxon>
        <taxon>Nevskiales</taxon>
        <taxon>Nevskiaceae</taxon>
        <taxon>Solimonas</taxon>
    </lineage>
</organism>
<accession>A0A6M2BRE2</accession>
<keyword evidence="1" id="KW-0732">Signal</keyword>
<feature type="chain" id="PRO_5026882592" evidence="1">
    <location>
        <begin position="22"/>
        <end position="203"/>
    </location>
</feature>
<keyword evidence="3" id="KW-1185">Reference proteome</keyword>
<dbReference type="Pfam" id="PF09839">
    <property type="entry name" value="DUF2066"/>
    <property type="match status" value="1"/>
</dbReference>
<dbReference type="AlphaFoldDB" id="A0A6M2BRE2"/>
<dbReference type="Proteomes" id="UP000472676">
    <property type="component" value="Unassembled WGS sequence"/>
</dbReference>
<proteinExistence type="predicted"/>
<sequence length="203" mass="20596">MRLPIAVLFASLVLTALPAAAQTDLAASPYEGRAPVADQSDVARDSGLRNALAEVIERVSGPGSSANAAAIIAGAPQLVQRYAYDNGNGGLQLVASFDKTAVDRQLRAAGLPVWGISSAPAQNTDLVVSGLRGSADYARTLSALRAVPGVRRVAVLGADADHLSLAVDAEGGAARLVGALGNGPQFVRDPNAAPGTLGLRLVR</sequence>
<evidence type="ECO:0000313" key="3">
    <source>
        <dbReference type="Proteomes" id="UP000472676"/>
    </source>
</evidence>
<evidence type="ECO:0000256" key="1">
    <source>
        <dbReference type="SAM" id="SignalP"/>
    </source>
</evidence>